<name>A0A1M4Z665_9BACE</name>
<gene>
    <name evidence="2" type="ORF">SAMN05444405_105182</name>
</gene>
<dbReference type="InterPro" id="IPR025890">
    <property type="entry name" value="Abhydrolase_bac"/>
</dbReference>
<dbReference type="RefSeq" id="WP_073400407.1">
    <property type="nucleotide sequence ID" value="NZ_FQTV01000005.1"/>
</dbReference>
<dbReference type="PANTHER" id="PTHR22946">
    <property type="entry name" value="DIENELACTONE HYDROLASE DOMAIN-CONTAINING PROTEIN-RELATED"/>
    <property type="match status" value="1"/>
</dbReference>
<sequence>MKNLLITLCLFSLFSLPISAQQAQSQEYLPYGVEKNMPVSYQKMKETLTYPMAWGNSPIKDFNKWKKAARNVLFSCLNPAPPTAPFDMKVLEKEQRNGYEARKIVLNISKFDRIPAYLLVPNKGKGPFPAVVMLHDHGAKFSIGKEKMVRPFGVSPEVLADADKWAVQCYDSVYVGDYFAAHGYVVLSIDALFWGERGRKEGVNYETQQALACNLMQMGYNWCGVITFDDIRSVDFLASLPEVDANRIGTLGFSMGAHRAWMLSAATDKVKAGAAICWMNTTDSLMSLTNNQNKGGSAWSMLVPGIRNYMDYPDVAALACPKPMLFFNGLRDKLFPVNGVKDAYKSLHSTWNSQKADNKLVTKLWDGPHFFSKDMQKETLDFFDKFLKK</sequence>
<feature type="chain" id="PRO_5012544719" evidence="1">
    <location>
        <begin position="21"/>
        <end position="389"/>
    </location>
</feature>
<keyword evidence="1" id="KW-0732">Signal</keyword>
<organism evidence="2 3">
    <name type="scientific">Bacteroides luti</name>
    <dbReference type="NCBI Taxonomy" id="1297750"/>
    <lineage>
        <taxon>Bacteria</taxon>
        <taxon>Pseudomonadati</taxon>
        <taxon>Bacteroidota</taxon>
        <taxon>Bacteroidia</taxon>
        <taxon>Bacteroidales</taxon>
        <taxon>Bacteroidaceae</taxon>
        <taxon>Bacteroides</taxon>
    </lineage>
</organism>
<dbReference type="ESTHER" id="9bace-a0a1m4z665">
    <property type="family name" value="Abhydrolase_7"/>
</dbReference>
<dbReference type="AlphaFoldDB" id="A0A1M4Z665"/>
<evidence type="ECO:0000313" key="2">
    <source>
        <dbReference type="EMBL" id="SHF13553.1"/>
    </source>
</evidence>
<dbReference type="InterPro" id="IPR029058">
    <property type="entry name" value="AB_hydrolase_fold"/>
</dbReference>
<protein>
    <submittedName>
        <fullName evidence="2">Abhydrolase family protein</fullName>
    </submittedName>
</protein>
<dbReference type="InterPro" id="IPR050261">
    <property type="entry name" value="FrsA_esterase"/>
</dbReference>
<keyword evidence="3" id="KW-1185">Reference proteome</keyword>
<dbReference type="EMBL" id="FQTV01000005">
    <property type="protein sequence ID" value="SHF13553.1"/>
    <property type="molecule type" value="Genomic_DNA"/>
</dbReference>
<dbReference type="Gene3D" id="3.40.50.1820">
    <property type="entry name" value="alpha/beta hydrolase"/>
    <property type="match status" value="1"/>
</dbReference>
<dbReference type="Pfam" id="PF12715">
    <property type="entry name" value="Abhydrolase_7"/>
    <property type="match status" value="1"/>
</dbReference>
<feature type="signal peptide" evidence="1">
    <location>
        <begin position="1"/>
        <end position="20"/>
    </location>
</feature>
<dbReference type="Proteomes" id="UP000184509">
    <property type="component" value="Unassembled WGS sequence"/>
</dbReference>
<proteinExistence type="predicted"/>
<dbReference type="SUPFAM" id="SSF53474">
    <property type="entry name" value="alpha/beta-Hydrolases"/>
    <property type="match status" value="1"/>
</dbReference>
<keyword evidence="2" id="KW-0378">Hydrolase</keyword>
<evidence type="ECO:0000256" key="1">
    <source>
        <dbReference type="SAM" id="SignalP"/>
    </source>
</evidence>
<dbReference type="OrthoDB" id="3668964at2"/>
<evidence type="ECO:0000313" key="3">
    <source>
        <dbReference type="Proteomes" id="UP000184509"/>
    </source>
</evidence>
<dbReference type="STRING" id="1297750.SAMN05444405_105182"/>
<dbReference type="GO" id="GO:0016787">
    <property type="term" value="F:hydrolase activity"/>
    <property type="evidence" value="ECO:0007669"/>
    <property type="project" value="UniProtKB-KW"/>
</dbReference>
<accession>A0A1M4Z665</accession>
<reference evidence="2 3" key="1">
    <citation type="submission" date="2016-11" db="EMBL/GenBank/DDBJ databases">
        <authorList>
            <person name="Jaros S."/>
            <person name="Januszkiewicz K."/>
            <person name="Wedrychowicz H."/>
        </authorList>
    </citation>
    <scope>NUCLEOTIDE SEQUENCE [LARGE SCALE GENOMIC DNA]</scope>
    <source>
        <strain evidence="2 3">DSM 26991</strain>
    </source>
</reference>